<dbReference type="PANTHER" id="PTHR11904:SF26">
    <property type="entry name" value="PURINE NUCLEOSIDE PHOSPHORYLASE"/>
    <property type="match status" value="1"/>
</dbReference>
<keyword evidence="2" id="KW-0808">Transferase</keyword>
<sequence>MSSAGECSYTYEEYRETADWLLSRTPLRPKVAIICGSGLGGLADLLDNKTIVPYKDIPRFPQSTGQHHSQIPATFMTT</sequence>
<feature type="compositionally biased region" description="Polar residues" evidence="3">
    <location>
        <begin position="61"/>
        <end position="78"/>
    </location>
</feature>
<dbReference type="GO" id="GO:0009116">
    <property type="term" value="P:nucleoside metabolic process"/>
    <property type="evidence" value="ECO:0007669"/>
    <property type="project" value="InterPro"/>
</dbReference>
<dbReference type="GO" id="GO:0004731">
    <property type="term" value="F:purine-nucleoside phosphorylase activity"/>
    <property type="evidence" value="ECO:0007669"/>
    <property type="project" value="InterPro"/>
</dbReference>
<dbReference type="PANTHER" id="PTHR11904">
    <property type="entry name" value="METHYLTHIOADENOSINE/PURINE NUCLEOSIDE PHOSPHORYLASE"/>
    <property type="match status" value="1"/>
</dbReference>
<evidence type="ECO:0000256" key="2">
    <source>
        <dbReference type="ARBA" id="ARBA00022679"/>
    </source>
</evidence>
<gene>
    <name evidence="4" type="ORF">AAFF_G00302100</name>
</gene>
<reference evidence="4" key="1">
    <citation type="journal article" date="2023" name="Science">
        <title>Genome structures resolve the early diversification of teleost fishes.</title>
        <authorList>
            <person name="Parey E."/>
            <person name="Louis A."/>
            <person name="Montfort J."/>
            <person name="Bouchez O."/>
            <person name="Roques C."/>
            <person name="Iampietro C."/>
            <person name="Lluch J."/>
            <person name="Castinel A."/>
            <person name="Donnadieu C."/>
            <person name="Desvignes T."/>
            <person name="Floi Bucao C."/>
            <person name="Jouanno E."/>
            <person name="Wen M."/>
            <person name="Mejri S."/>
            <person name="Dirks R."/>
            <person name="Jansen H."/>
            <person name="Henkel C."/>
            <person name="Chen W.J."/>
            <person name="Zahm M."/>
            <person name="Cabau C."/>
            <person name="Klopp C."/>
            <person name="Thompson A.W."/>
            <person name="Robinson-Rechavi M."/>
            <person name="Braasch I."/>
            <person name="Lecointre G."/>
            <person name="Bobe J."/>
            <person name="Postlethwait J.H."/>
            <person name="Berthelot C."/>
            <person name="Roest Crollius H."/>
            <person name="Guiguen Y."/>
        </authorList>
    </citation>
    <scope>NUCLEOTIDE SEQUENCE</scope>
    <source>
        <strain evidence="4">NC1722</strain>
    </source>
</reference>
<dbReference type="EMBL" id="JAINUG010000043">
    <property type="protein sequence ID" value="KAJ8406636.1"/>
    <property type="molecule type" value="Genomic_DNA"/>
</dbReference>
<dbReference type="Gene3D" id="3.40.50.1580">
    <property type="entry name" value="Nucleoside phosphorylase domain"/>
    <property type="match status" value="1"/>
</dbReference>
<proteinExistence type="predicted"/>
<evidence type="ECO:0000313" key="4">
    <source>
        <dbReference type="EMBL" id="KAJ8406636.1"/>
    </source>
</evidence>
<name>A0AAD7SQ80_9TELE</name>
<dbReference type="AlphaFoldDB" id="A0AAD7SQ80"/>
<keyword evidence="5" id="KW-1185">Reference proteome</keyword>
<comment type="caution">
    <text evidence="4">The sequence shown here is derived from an EMBL/GenBank/DDBJ whole genome shotgun (WGS) entry which is preliminary data.</text>
</comment>
<accession>A0AAD7SQ80</accession>
<feature type="region of interest" description="Disordered" evidence="3">
    <location>
        <begin position="59"/>
        <end position="78"/>
    </location>
</feature>
<evidence type="ECO:0000313" key="5">
    <source>
        <dbReference type="Proteomes" id="UP001221898"/>
    </source>
</evidence>
<keyword evidence="1" id="KW-0328">Glycosyltransferase</keyword>
<evidence type="ECO:0000256" key="3">
    <source>
        <dbReference type="SAM" id="MobiDB-lite"/>
    </source>
</evidence>
<evidence type="ECO:0008006" key="6">
    <source>
        <dbReference type="Google" id="ProtNLM"/>
    </source>
</evidence>
<dbReference type="Proteomes" id="UP001221898">
    <property type="component" value="Unassembled WGS sequence"/>
</dbReference>
<organism evidence="4 5">
    <name type="scientific">Aldrovandia affinis</name>
    <dbReference type="NCBI Taxonomy" id="143900"/>
    <lineage>
        <taxon>Eukaryota</taxon>
        <taxon>Metazoa</taxon>
        <taxon>Chordata</taxon>
        <taxon>Craniata</taxon>
        <taxon>Vertebrata</taxon>
        <taxon>Euteleostomi</taxon>
        <taxon>Actinopterygii</taxon>
        <taxon>Neopterygii</taxon>
        <taxon>Teleostei</taxon>
        <taxon>Notacanthiformes</taxon>
        <taxon>Halosauridae</taxon>
        <taxon>Aldrovandia</taxon>
    </lineage>
</organism>
<dbReference type="SUPFAM" id="SSF53167">
    <property type="entry name" value="Purine and uridine phosphorylases"/>
    <property type="match status" value="1"/>
</dbReference>
<evidence type="ECO:0000256" key="1">
    <source>
        <dbReference type="ARBA" id="ARBA00022676"/>
    </source>
</evidence>
<dbReference type="InterPro" id="IPR011268">
    <property type="entry name" value="Purine_phosphorylase"/>
</dbReference>
<dbReference type="InterPro" id="IPR035994">
    <property type="entry name" value="Nucleoside_phosphorylase_sf"/>
</dbReference>
<protein>
    <recommendedName>
        <fullName evidence="6">Purine-nucleoside phosphorylase</fullName>
    </recommendedName>
</protein>
<dbReference type="GO" id="GO:0005737">
    <property type="term" value="C:cytoplasm"/>
    <property type="evidence" value="ECO:0007669"/>
    <property type="project" value="TreeGrafter"/>
</dbReference>